<dbReference type="AlphaFoldDB" id="A0A7V5H2B9"/>
<keyword evidence="1" id="KW-0732">Signal</keyword>
<keyword evidence="2" id="KW-1015">Disulfide bond</keyword>
<evidence type="ECO:0000259" key="3">
    <source>
        <dbReference type="SMART" id="SM00560"/>
    </source>
</evidence>
<dbReference type="Proteomes" id="UP000886111">
    <property type="component" value="Unassembled WGS sequence"/>
</dbReference>
<dbReference type="SMART" id="SM00560">
    <property type="entry name" value="LamGL"/>
    <property type="match status" value="1"/>
</dbReference>
<protein>
    <submittedName>
        <fullName evidence="4">LamG domain-containing protein</fullName>
    </submittedName>
</protein>
<organism evidence="4">
    <name type="scientific">Caldithrix abyssi</name>
    <dbReference type="NCBI Taxonomy" id="187145"/>
    <lineage>
        <taxon>Bacteria</taxon>
        <taxon>Pseudomonadati</taxon>
        <taxon>Calditrichota</taxon>
        <taxon>Calditrichia</taxon>
        <taxon>Calditrichales</taxon>
        <taxon>Calditrichaceae</taxon>
        <taxon>Caldithrix</taxon>
    </lineage>
</organism>
<dbReference type="Gene3D" id="2.60.120.200">
    <property type="match status" value="1"/>
</dbReference>
<proteinExistence type="predicted"/>
<dbReference type="SUPFAM" id="SSF49899">
    <property type="entry name" value="Concanavalin A-like lectins/glucanases"/>
    <property type="match status" value="1"/>
</dbReference>
<accession>A0A7V5H2B9</accession>
<gene>
    <name evidence="4" type="ORF">ENL21_02020</name>
</gene>
<evidence type="ECO:0000256" key="2">
    <source>
        <dbReference type="ARBA" id="ARBA00023157"/>
    </source>
</evidence>
<comment type="caution">
    <text evidence="4">The sequence shown here is derived from an EMBL/GenBank/DDBJ whole genome shotgun (WGS) entry which is preliminary data.</text>
</comment>
<reference evidence="4" key="1">
    <citation type="journal article" date="2020" name="mSystems">
        <title>Genome- and Community-Level Interaction Insights into Carbon Utilization and Element Cycling Functions of Hydrothermarchaeota in Hydrothermal Sediment.</title>
        <authorList>
            <person name="Zhou Z."/>
            <person name="Liu Y."/>
            <person name="Xu W."/>
            <person name="Pan J."/>
            <person name="Luo Z.H."/>
            <person name="Li M."/>
        </authorList>
    </citation>
    <scope>NUCLEOTIDE SEQUENCE [LARGE SCALE GENOMIC DNA]</scope>
    <source>
        <strain evidence="4">HyVt-76</strain>
    </source>
</reference>
<dbReference type="EMBL" id="DRTD01000147">
    <property type="protein sequence ID" value="HHE54529.1"/>
    <property type="molecule type" value="Genomic_DNA"/>
</dbReference>
<evidence type="ECO:0000256" key="1">
    <source>
        <dbReference type="ARBA" id="ARBA00022729"/>
    </source>
</evidence>
<sequence length="914" mass="105017">MAMNRIKFLFILSILLINVFCISNKMQGVLQPDLEEFGAYYTRINSGEEFEKYARVGDYADIIVDLGKENGKFVFWRGASYLPYWQTANGKWFVDEIVPRKGDGGGKMPDKVNTYSHAKIIESNQEKVVVHWRYLPEFSGKNPHKGVSAVKFVDEYFTITPTGEVTRIVRKGTKKIDDWRDPLNRTTQKFLLTPNGIKEVEFIKPCHSKKVVSVERAPVKTEVVANPVAWWKFDEAHGDFTLESVSKIKSSIEGHKSLWRKGVSGTALQFDGYTSVINFPGEKAPKVSSAITLEGWVALGAYPWSWAPIIQQCDDVPEEIERIEEKGENQKEANFKIVLKKENDTGYFLGIDGHGYPCFKLKVGDRWEELTSNVHLERRQWYHLAGTFDKDTGKMIIYVNGQPAGEKKVAHENIVMALKDIKIGQGKPRRPVDPVRMNTFVDTFSIDGLIDEIRIYDKALTANQIKQSFENFKPSLTDLKNPQMDKRVLPQGESRGKFGAYYTQLKFYDVWDNLWRVSEHPDVVVEFDELPTKFIFWRGTGYIPMIVNEKGQWYSNEFNETWNKSGGKGCQEPMSDKEGYTNHARIIENTNARVVIHWRYPLVDVFHVFANYNEDTGWGDWADWYFYIYPDGWAVKKMHLWTNGERNHEWQESMAIFGPDQHPEQIIEKKNTLMMINLNGEAVKYDWVQGPPPNVDKPKDKCIQYINYTGEYDPVTIGKFIGSNVYGGELTSYAVFPTWNHWPVAQMPSDGRYASFPDRAAHSSLTHLFLPTYAEDFGDRPFQEKILMEGMSNADKDELVMLARSWLNAPEVKSSGGCSGCRYDPAQRAYVMEATAKKIKFTLNGSKLRPIFNPCFVIKHWNSKDKASLKIDNIGQASGMEFRQGIIRDIDGTYTLIVWVKKRTTRPIQVEIFR</sequence>
<dbReference type="Pfam" id="PF13385">
    <property type="entry name" value="Laminin_G_3"/>
    <property type="match status" value="1"/>
</dbReference>
<feature type="domain" description="LamG-like jellyroll fold" evidence="3">
    <location>
        <begin position="289"/>
        <end position="463"/>
    </location>
</feature>
<name>A0A7V5H2B9_CALAY</name>
<dbReference type="InterPro" id="IPR013320">
    <property type="entry name" value="ConA-like_dom_sf"/>
</dbReference>
<dbReference type="InterPro" id="IPR006558">
    <property type="entry name" value="LamG-like"/>
</dbReference>
<evidence type="ECO:0000313" key="4">
    <source>
        <dbReference type="EMBL" id="HHE54529.1"/>
    </source>
</evidence>